<feature type="transmembrane region" description="Helical" evidence="1">
    <location>
        <begin position="31"/>
        <end position="53"/>
    </location>
</feature>
<sequence length="85" mass="9183">MSTFGIIIGLIIGIVLFILLNRVLSITFAGFYGFFVVLGICAMIGIAIVEWGIGFVRHHYIWTAIIVLALALIAYGAKKGGPDNQ</sequence>
<evidence type="ECO:0000313" key="2">
    <source>
        <dbReference type="EMBL" id="GGA46820.1"/>
    </source>
</evidence>
<evidence type="ECO:0000313" key="3">
    <source>
        <dbReference type="Proteomes" id="UP000609323"/>
    </source>
</evidence>
<dbReference type="RefSeq" id="WP_094094804.1">
    <property type="nucleotide sequence ID" value="NZ_BMHF01000015.1"/>
</dbReference>
<accession>A0ABQ1GN51</accession>
<name>A0ABQ1GN51_9BACL</name>
<keyword evidence="1" id="KW-0472">Membrane</keyword>
<organism evidence="2 3">
    <name type="scientific">Paenibacillus physcomitrellae</name>
    <dbReference type="NCBI Taxonomy" id="1619311"/>
    <lineage>
        <taxon>Bacteria</taxon>
        <taxon>Bacillati</taxon>
        <taxon>Bacillota</taxon>
        <taxon>Bacilli</taxon>
        <taxon>Bacillales</taxon>
        <taxon>Paenibacillaceae</taxon>
        <taxon>Paenibacillus</taxon>
    </lineage>
</organism>
<keyword evidence="3" id="KW-1185">Reference proteome</keyword>
<keyword evidence="1" id="KW-1133">Transmembrane helix</keyword>
<keyword evidence="1" id="KW-0812">Transmembrane</keyword>
<dbReference type="EMBL" id="BMHF01000015">
    <property type="protein sequence ID" value="GGA46820.1"/>
    <property type="molecule type" value="Genomic_DNA"/>
</dbReference>
<evidence type="ECO:0000256" key="1">
    <source>
        <dbReference type="SAM" id="Phobius"/>
    </source>
</evidence>
<dbReference type="Proteomes" id="UP000609323">
    <property type="component" value="Unassembled WGS sequence"/>
</dbReference>
<protein>
    <submittedName>
        <fullName evidence="2">Uncharacterized protein</fullName>
    </submittedName>
</protein>
<reference evidence="3" key="1">
    <citation type="journal article" date="2019" name="Int. J. Syst. Evol. Microbiol.">
        <title>The Global Catalogue of Microorganisms (GCM) 10K type strain sequencing project: providing services to taxonomists for standard genome sequencing and annotation.</title>
        <authorList>
            <consortium name="The Broad Institute Genomics Platform"/>
            <consortium name="The Broad Institute Genome Sequencing Center for Infectious Disease"/>
            <person name="Wu L."/>
            <person name="Ma J."/>
        </authorList>
    </citation>
    <scope>NUCLEOTIDE SEQUENCE [LARGE SCALE GENOMIC DNA]</scope>
    <source>
        <strain evidence="3">CGMCC 1.15044</strain>
    </source>
</reference>
<feature type="transmembrane region" description="Helical" evidence="1">
    <location>
        <begin position="6"/>
        <end position="24"/>
    </location>
</feature>
<feature type="transmembrane region" description="Helical" evidence="1">
    <location>
        <begin position="59"/>
        <end position="77"/>
    </location>
</feature>
<gene>
    <name evidence="2" type="ORF">GCM10010917_35100</name>
</gene>
<comment type="caution">
    <text evidence="2">The sequence shown here is derived from an EMBL/GenBank/DDBJ whole genome shotgun (WGS) entry which is preliminary data.</text>
</comment>
<proteinExistence type="predicted"/>